<dbReference type="InterPro" id="IPR004476">
    <property type="entry name" value="RNase_II/RNase_R"/>
</dbReference>
<dbReference type="Pfam" id="PF00773">
    <property type="entry name" value="RNB"/>
    <property type="match status" value="1"/>
</dbReference>
<comment type="similarity">
    <text evidence="8">Belongs to the RNR ribonuclease family. RNase R subfamily.</text>
</comment>
<protein>
    <recommendedName>
        <fullName evidence="8">Ribonuclease R</fullName>
        <shortName evidence="8">RNase R</shortName>
        <ecNumber evidence="8">3.1.13.1</ecNumber>
    </recommendedName>
</protein>
<keyword evidence="6 8" id="KW-0269">Exonuclease</keyword>
<dbReference type="SMART" id="SM00357">
    <property type="entry name" value="CSP"/>
    <property type="match status" value="2"/>
</dbReference>
<name>E7N4X5_9FIRM</name>
<dbReference type="PROSITE" id="PS50126">
    <property type="entry name" value="S1"/>
    <property type="match status" value="1"/>
</dbReference>
<organism evidence="11 12">
    <name type="scientific">Selenomonas artemidis F0399</name>
    <dbReference type="NCBI Taxonomy" id="749551"/>
    <lineage>
        <taxon>Bacteria</taxon>
        <taxon>Bacillati</taxon>
        <taxon>Bacillota</taxon>
        <taxon>Negativicutes</taxon>
        <taxon>Selenomonadales</taxon>
        <taxon>Selenomonadaceae</taxon>
        <taxon>Selenomonas</taxon>
    </lineage>
</organism>
<dbReference type="HOGENOM" id="CLU_002333_6_0_9"/>
<dbReference type="PANTHER" id="PTHR23355">
    <property type="entry name" value="RIBONUCLEASE"/>
    <property type="match status" value="1"/>
</dbReference>
<keyword evidence="12" id="KW-1185">Reference proteome</keyword>
<dbReference type="InterPro" id="IPR022966">
    <property type="entry name" value="RNase_II/R_CS"/>
</dbReference>
<feature type="compositionally biased region" description="Basic residues" evidence="9">
    <location>
        <begin position="742"/>
        <end position="752"/>
    </location>
</feature>
<comment type="catalytic activity">
    <reaction evidence="1 8">
        <text>Exonucleolytic cleavage in the 3'- to 5'-direction to yield nucleoside 5'-phosphates.</text>
        <dbReference type="EC" id="3.1.13.1"/>
    </reaction>
</comment>
<sequence length="907" mass="100353">MEQEQLDIVKERIRAFMREDAYRPLKEDELLAGLRGVGEDVPGFAEALAALEADGAVIRNRSGLYGVPSRMNLVVGRLSMSPKGFGFIIPDVRDTEEETDVFVPGSALATAMHGDRVVARVTPSEQPGRAREGEIIRILERVNTRIVGTFERSKAFGFVTPDSAKIGRDVFVLKKDFNGAKTGSKVVVEITKWPEQRRSAEGRVVEVLGAAGDPGVDVLAVMRAYDLDEKFPIEVAAAAMRCPKNPLPEEYEGRRDRRDFPIVTIDGEDTKDIDDGIYAYEKDGGFFLGVYIADVSHYVRAGEPLDVEAARRGTSVYLVDRVIPMLPKELSNGICSLNEGVDRLSMACEMEIGADGEVKSYEIVPCVIHVARRLTYTLVNKVLAGEEPFVADNADIRPMLETLRRLRDTLRAKRHRRGSIDFELSEIKVKLDAEGHPIAIEKRTGSLGESIIEECMLIANETVARHMELKEEPFVYRVHEQPNSEKIERFQSLLTALGLRLHVDENGKVSSRDIQSVLDKVKGKPEERIIGAVALRSMQQARYSTQSLGHFGLAARYYTHFTSPIRRYPDLMVHRLLRETFATGHISAERREKLRAILPETAEHSSARERIAVEAERETTDMKKIEYMAQFVGETYEGVISGVTAFGIFVELDNGVEGLVHVSTMVNDYYSYVEEQYAMVGERTGTRYRLGDTVTIIITRADIQARTLDFVLKDNGVYEPGAVKQGAQKPAQKPAAKDGAKKGKRSQKKKGKGSADIIAAVPSAPETRRKKTRGAHGTGGSSAQRKDRAAKAAADSVPARAGAPARRAKSGKVQSGAQEERPGHGNRNERRRSDAPRAGAGSGRGEERGLRDYHRVTVTGLNSAVWPDPPGYRTQRPDAETAEKPRRAPRPARRMNRKTEGGTRSAD</sequence>
<proteinExistence type="inferred from homology"/>
<evidence type="ECO:0000256" key="8">
    <source>
        <dbReference type="HAMAP-Rule" id="MF_01895"/>
    </source>
</evidence>
<dbReference type="SUPFAM" id="SSF50249">
    <property type="entry name" value="Nucleic acid-binding proteins"/>
    <property type="match status" value="3"/>
</dbReference>
<gene>
    <name evidence="8 11" type="primary">rnr</name>
    <name evidence="11" type="ORF">HMPREF9555_02070</name>
</gene>
<dbReference type="InterPro" id="IPR001900">
    <property type="entry name" value="RNase_II/R"/>
</dbReference>
<feature type="compositionally biased region" description="Basic and acidic residues" evidence="9">
    <location>
        <begin position="844"/>
        <end position="855"/>
    </location>
</feature>
<dbReference type="RefSeq" id="WP_009350717.1">
    <property type="nucleotide sequence ID" value="NZ_GL638157.1"/>
</dbReference>
<feature type="compositionally biased region" description="Basic and acidic residues" evidence="9">
    <location>
        <begin position="875"/>
        <end position="886"/>
    </location>
</feature>
<dbReference type="InterPro" id="IPR040476">
    <property type="entry name" value="CSD2"/>
</dbReference>
<dbReference type="InterPro" id="IPR050180">
    <property type="entry name" value="RNR_Ribonuclease"/>
</dbReference>
<keyword evidence="3 8" id="KW-0963">Cytoplasm</keyword>
<feature type="compositionally biased region" description="Low complexity" evidence="9">
    <location>
        <begin position="722"/>
        <end position="734"/>
    </location>
</feature>
<dbReference type="SMART" id="SM00316">
    <property type="entry name" value="S1"/>
    <property type="match status" value="1"/>
</dbReference>
<feature type="domain" description="S1 motif" evidence="10">
    <location>
        <begin position="633"/>
        <end position="713"/>
    </location>
</feature>
<evidence type="ECO:0000313" key="12">
    <source>
        <dbReference type="Proteomes" id="UP000004633"/>
    </source>
</evidence>
<dbReference type="EMBL" id="AECV01000060">
    <property type="protein sequence ID" value="EFW28742.1"/>
    <property type="molecule type" value="Genomic_DNA"/>
</dbReference>
<feature type="compositionally biased region" description="Basic residues" evidence="9">
    <location>
        <begin position="887"/>
        <end position="896"/>
    </location>
</feature>
<evidence type="ECO:0000256" key="4">
    <source>
        <dbReference type="ARBA" id="ARBA00022722"/>
    </source>
</evidence>
<dbReference type="Gene3D" id="2.40.50.140">
    <property type="entry name" value="Nucleic acid-binding proteins"/>
    <property type="match status" value="3"/>
</dbReference>
<dbReference type="Pfam" id="PF00575">
    <property type="entry name" value="S1"/>
    <property type="match status" value="1"/>
</dbReference>
<dbReference type="Proteomes" id="UP000004633">
    <property type="component" value="Unassembled WGS sequence"/>
</dbReference>
<dbReference type="GO" id="GO:0006402">
    <property type="term" value="P:mRNA catabolic process"/>
    <property type="evidence" value="ECO:0007669"/>
    <property type="project" value="TreeGrafter"/>
</dbReference>
<dbReference type="InterPro" id="IPR011129">
    <property type="entry name" value="CSD"/>
</dbReference>
<evidence type="ECO:0000256" key="6">
    <source>
        <dbReference type="ARBA" id="ARBA00022839"/>
    </source>
</evidence>
<comment type="caution">
    <text evidence="11">The sequence shown here is derived from an EMBL/GenBank/DDBJ whole genome shotgun (WGS) entry which is preliminary data.</text>
</comment>
<dbReference type="InterPro" id="IPR011805">
    <property type="entry name" value="RNase_R"/>
</dbReference>
<dbReference type="InterPro" id="IPR013223">
    <property type="entry name" value="RNase_B_OB_dom"/>
</dbReference>
<dbReference type="HAMAP" id="MF_01895">
    <property type="entry name" value="RNase_R"/>
    <property type="match status" value="1"/>
</dbReference>
<dbReference type="PANTHER" id="PTHR23355:SF9">
    <property type="entry name" value="DIS3-LIKE EXONUCLEASE 2"/>
    <property type="match status" value="1"/>
</dbReference>
<dbReference type="AlphaFoldDB" id="E7N4X5"/>
<evidence type="ECO:0000256" key="3">
    <source>
        <dbReference type="ARBA" id="ARBA00022490"/>
    </source>
</evidence>
<reference evidence="11 12" key="1">
    <citation type="submission" date="2010-08" db="EMBL/GenBank/DDBJ databases">
        <authorList>
            <person name="Weinstock G."/>
            <person name="Sodergren E."/>
            <person name="Clifton S."/>
            <person name="Fulton L."/>
            <person name="Fulton B."/>
            <person name="Courtney L."/>
            <person name="Fronick C."/>
            <person name="Harrison M."/>
            <person name="Strong C."/>
            <person name="Farmer C."/>
            <person name="Delahaunty K."/>
            <person name="Markovic C."/>
            <person name="Hall O."/>
            <person name="Minx P."/>
            <person name="Tomlinson C."/>
            <person name="Mitreva M."/>
            <person name="Hou S."/>
            <person name="Chen J."/>
            <person name="Wollam A."/>
            <person name="Pepin K.H."/>
            <person name="Johnson M."/>
            <person name="Bhonagiri V."/>
            <person name="Zhang X."/>
            <person name="Suruliraj S."/>
            <person name="Warren W."/>
            <person name="Chinwalla A."/>
            <person name="Mardis E.R."/>
            <person name="Wilson R.K."/>
        </authorList>
    </citation>
    <scope>NUCLEOTIDE SEQUENCE [LARGE SCALE GENOMIC DNA]</scope>
    <source>
        <strain evidence="11 12">F0399</strain>
    </source>
</reference>
<feature type="compositionally biased region" description="Basic and acidic residues" evidence="9">
    <location>
        <begin position="897"/>
        <end position="907"/>
    </location>
</feature>
<dbReference type="NCBIfam" id="TIGR02063">
    <property type="entry name" value="RNase_R"/>
    <property type="match status" value="1"/>
</dbReference>
<dbReference type="InterPro" id="IPR012340">
    <property type="entry name" value="NA-bd_OB-fold"/>
</dbReference>
<comment type="subcellular location">
    <subcellularLocation>
        <location evidence="2 8">Cytoplasm</location>
    </subcellularLocation>
</comment>
<dbReference type="Pfam" id="PF17876">
    <property type="entry name" value="CSD2"/>
    <property type="match status" value="1"/>
</dbReference>
<comment type="function">
    <text evidence="8">3'-5' exoribonuclease that releases 5'-nucleoside monophosphates and is involved in maturation of structured RNAs.</text>
</comment>
<dbReference type="STRING" id="749551.HMPREF9555_02070"/>
<evidence type="ECO:0000256" key="9">
    <source>
        <dbReference type="SAM" id="MobiDB-lite"/>
    </source>
</evidence>
<accession>E7N4X5</accession>
<dbReference type="GO" id="GO:0008859">
    <property type="term" value="F:exoribonuclease II activity"/>
    <property type="evidence" value="ECO:0007669"/>
    <property type="project" value="UniProtKB-UniRule"/>
</dbReference>
<feature type="compositionally biased region" description="Basic and acidic residues" evidence="9">
    <location>
        <begin position="818"/>
        <end position="835"/>
    </location>
</feature>
<dbReference type="NCBIfam" id="TIGR00358">
    <property type="entry name" value="3_prime_RNase"/>
    <property type="match status" value="1"/>
</dbReference>
<dbReference type="GO" id="GO:0005829">
    <property type="term" value="C:cytosol"/>
    <property type="evidence" value="ECO:0007669"/>
    <property type="project" value="TreeGrafter"/>
</dbReference>
<dbReference type="InterPro" id="IPR003029">
    <property type="entry name" value="S1_domain"/>
</dbReference>
<dbReference type="EC" id="3.1.13.1" evidence="8"/>
<dbReference type="SMART" id="SM00955">
    <property type="entry name" value="RNB"/>
    <property type="match status" value="1"/>
</dbReference>
<evidence type="ECO:0000256" key="7">
    <source>
        <dbReference type="ARBA" id="ARBA00022884"/>
    </source>
</evidence>
<dbReference type="Pfam" id="PF08206">
    <property type="entry name" value="OB_RNB"/>
    <property type="match status" value="1"/>
</dbReference>
<evidence type="ECO:0000256" key="1">
    <source>
        <dbReference type="ARBA" id="ARBA00001849"/>
    </source>
</evidence>
<dbReference type="CDD" id="cd04471">
    <property type="entry name" value="S1_RNase_R"/>
    <property type="match status" value="1"/>
</dbReference>
<feature type="compositionally biased region" description="Low complexity" evidence="9">
    <location>
        <begin position="791"/>
        <end position="805"/>
    </location>
</feature>
<keyword evidence="4 8" id="KW-0540">Nuclease</keyword>
<dbReference type="GO" id="GO:0003723">
    <property type="term" value="F:RNA binding"/>
    <property type="evidence" value="ECO:0007669"/>
    <property type="project" value="UniProtKB-UniRule"/>
</dbReference>
<feature type="region of interest" description="Disordered" evidence="9">
    <location>
        <begin position="722"/>
        <end position="907"/>
    </location>
</feature>
<evidence type="ECO:0000256" key="5">
    <source>
        <dbReference type="ARBA" id="ARBA00022801"/>
    </source>
</evidence>
<evidence type="ECO:0000313" key="11">
    <source>
        <dbReference type="EMBL" id="EFW28742.1"/>
    </source>
</evidence>
<dbReference type="PROSITE" id="PS01175">
    <property type="entry name" value="RIBONUCLEASE_II"/>
    <property type="match status" value="1"/>
</dbReference>
<evidence type="ECO:0000256" key="2">
    <source>
        <dbReference type="ARBA" id="ARBA00004496"/>
    </source>
</evidence>
<evidence type="ECO:0000259" key="10">
    <source>
        <dbReference type="PROSITE" id="PS50126"/>
    </source>
</evidence>
<keyword evidence="7 8" id="KW-0694">RNA-binding</keyword>
<keyword evidence="5 8" id="KW-0378">Hydrolase</keyword>